<keyword evidence="7" id="KW-0963">Cytoplasm</keyword>
<evidence type="ECO:0000256" key="7">
    <source>
        <dbReference type="ARBA" id="ARBA00022490"/>
    </source>
</evidence>
<evidence type="ECO:0000256" key="9">
    <source>
        <dbReference type="ARBA" id="ARBA00022737"/>
    </source>
</evidence>
<dbReference type="GO" id="GO:0003723">
    <property type="term" value="F:RNA binding"/>
    <property type="evidence" value="ECO:0007669"/>
    <property type="project" value="UniProtKB-KW"/>
</dbReference>
<dbReference type="FunFam" id="3.40.50.300:FF:001168">
    <property type="entry name" value="nucleolar RNA helicase 2"/>
    <property type="match status" value="1"/>
</dbReference>
<feature type="domain" description="Helicase ATP-binding" evidence="20">
    <location>
        <begin position="757"/>
        <end position="936"/>
    </location>
</feature>
<evidence type="ECO:0000256" key="16">
    <source>
        <dbReference type="ARBA" id="ARBA00023163"/>
    </source>
</evidence>
<evidence type="ECO:0000259" key="21">
    <source>
        <dbReference type="PROSITE" id="PS51194"/>
    </source>
</evidence>
<comment type="catalytic activity">
    <reaction evidence="18">
        <text>ATP + H2O = ADP + phosphate + H(+)</text>
        <dbReference type="Rhea" id="RHEA:13065"/>
        <dbReference type="ChEBI" id="CHEBI:15377"/>
        <dbReference type="ChEBI" id="CHEBI:15378"/>
        <dbReference type="ChEBI" id="CHEBI:30616"/>
        <dbReference type="ChEBI" id="CHEBI:43474"/>
        <dbReference type="ChEBI" id="CHEBI:456216"/>
        <dbReference type="EC" id="3.6.4.13"/>
    </reaction>
    <physiologicalReaction direction="left-to-right" evidence="18">
        <dbReference type="Rhea" id="RHEA:13066"/>
    </physiologicalReaction>
</comment>
<keyword evidence="13" id="KW-0067">ATP-binding</keyword>
<dbReference type="PROSITE" id="PS51194">
    <property type="entry name" value="HELICASE_CTER"/>
    <property type="match status" value="1"/>
</dbReference>
<feature type="compositionally biased region" description="Polar residues" evidence="19">
    <location>
        <begin position="126"/>
        <end position="159"/>
    </location>
</feature>
<dbReference type="Pfam" id="PF26142">
    <property type="entry name" value="DD_DDX21-DDX50"/>
    <property type="match status" value="1"/>
</dbReference>
<feature type="compositionally biased region" description="Polar residues" evidence="19">
    <location>
        <begin position="682"/>
        <end position="702"/>
    </location>
</feature>
<evidence type="ECO:0000256" key="2">
    <source>
        <dbReference type="ARBA" id="ARBA00004514"/>
    </source>
</evidence>
<dbReference type="InterPro" id="IPR011545">
    <property type="entry name" value="DEAD/DEAH_box_helicase_dom"/>
</dbReference>
<keyword evidence="8" id="KW-0698">rRNA processing</keyword>
<keyword evidence="14" id="KW-0694">RNA-binding</keyword>
<evidence type="ECO:0000256" key="18">
    <source>
        <dbReference type="ARBA" id="ARBA00049390"/>
    </source>
</evidence>
<feature type="region of interest" description="Disordered" evidence="19">
    <location>
        <begin position="117"/>
        <end position="160"/>
    </location>
</feature>
<keyword evidence="17" id="KW-0539">Nucleus</keyword>
<gene>
    <name evidence="22" type="ORF">EOD39_4985</name>
</gene>
<keyword evidence="16" id="KW-0804">Transcription</keyword>
<evidence type="ECO:0000256" key="1">
    <source>
        <dbReference type="ARBA" id="ARBA00004173"/>
    </source>
</evidence>
<evidence type="ECO:0000256" key="17">
    <source>
        <dbReference type="ARBA" id="ARBA00023242"/>
    </source>
</evidence>
<accession>A0A662Z1V7</accession>
<dbReference type="InterPro" id="IPR014001">
    <property type="entry name" value="Helicase_ATP-bd"/>
</dbReference>
<dbReference type="InterPro" id="IPR059027">
    <property type="entry name" value="DD_DDX21-DDX50"/>
</dbReference>
<evidence type="ECO:0000259" key="20">
    <source>
        <dbReference type="PROSITE" id="PS51192"/>
    </source>
</evidence>
<comment type="similarity">
    <text evidence="5">Belongs to the DEAD box helicase family. DDX21/DDX50 subfamily.</text>
</comment>
<protein>
    <recommendedName>
        <fullName evidence="6">RNA helicase</fullName>
        <ecNumber evidence="6">3.6.4.13</ecNumber>
    </recommendedName>
</protein>
<dbReference type="EC" id="3.6.4.13" evidence="6"/>
<feature type="compositionally biased region" description="Basic and acidic residues" evidence="19">
    <location>
        <begin position="708"/>
        <end position="724"/>
    </location>
</feature>
<reference evidence="22 23" key="1">
    <citation type="submission" date="2019-01" db="EMBL/GenBank/DDBJ databases">
        <title>Draft Genome and Complete Hox-Cluster Characterization of the Sterlet Sturgeon (Acipenser ruthenus).</title>
        <authorList>
            <person name="Wei Q."/>
        </authorList>
    </citation>
    <scope>NUCLEOTIDE SEQUENCE [LARGE SCALE GENOMIC DNA]</scope>
    <source>
        <strain evidence="22">WHYD16114868_AA</strain>
        <tissue evidence="22">Blood</tissue>
    </source>
</reference>
<evidence type="ECO:0000256" key="8">
    <source>
        <dbReference type="ARBA" id="ARBA00022552"/>
    </source>
</evidence>
<dbReference type="PROSITE" id="PS51192">
    <property type="entry name" value="HELICASE_ATP_BIND_1"/>
    <property type="match status" value="1"/>
</dbReference>
<dbReference type="Pfam" id="PF00271">
    <property type="entry name" value="Helicase_C"/>
    <property type="match status" value="1"/>
</dbReference>
<dbReference type="InterPro" id="IPR001650">
    <property type="entry name" value="Helicase_C-like"/>
</dbReference>
<keyword evidence="9" id="KW-0677">Repeat</keyword>
<dbReference type="SUPFAM" id="SSF52540">
    <property type="entry name" value="P-loop containing nucleoside triphosphate hydrolases"/>
    <property type="match status" value="1"/>
</dbReference>
<dbReference type="InterPro" id="IPR050079">
    <property type="entry name" value="DEAD_box_RNA_helicase"/>
</dbReference>
<dbReference type="SMART" id="SM00490">
    <property type="entry name" value="HELICc"/>
    <property type="match status" value="1"/>
</dbReference>
<dbReference type="PANTHER" id="PTHR47959:SF19">
    <property type="entry name" value="NUCLEOLAR RNA HELICASE 2-A"/>
    <property type="match status" value="1"/>
</dbReference>
<comment type="subcellular location">
    <subcellularLocation>
        <location evidence="2">Cytoplasm</location>
        <location evidence="2">Cytosol</location>
    </subcellularLocation>
    <subcellularLocation>
        <location evidence="1">Mitochondrion</location>
    </subcellularLocation>
    <subcellularLocation>
        <location evidence="3">Nucleus</location>
        <location evidence="3">Nucleolus</location>
    </subcellularLocation>
    <subcellularLocation>
        <location evidence="4">Nucleus</location>
        <location evidence="4">Nucleoplasm</location>
    </subcellularLocation>
</comment>
<feature type="region of interest" description="Disordered" evidence="19">
    <location>
        <begin position="609"/>
        <end position="724"/>
    </location>
</feature>
<evidence type="ECO:0000256" key="14">
    <source>
        <dbReference type="ARBA" id="ARBA00022884"/>
    </source>
</evidence>
<dbReference type="InterPro" id="IPR027417">
    <property type="entry name" value="P-loop_NTPase"/>
</dbReference>
<keyword evidence="11" id="KW-0378">Hydrolase</keyword>
<proteinExistence type="inferred from homology"/>
<keyword evidence="10" id="KW-0547">Nucleotide-binding</keyword>
<dbReference type="GO" id="GO:0005730">
    <property type="term" value="C:nucleolus"/>
    <property type="evidence" value="ECO:0007669"/>
    <property type="project" value="UniProtKB-SubCell"/>
</dbReference>
<evidence type="ECO:0000256" key="19">
    <source>
        <dbReference type="SAM" id="MobiDB-lite"/>
    </source>
</evidence>
<keyword evidence="23" id="KW-1185">Reference proteome</keyword>
<evidence type="ECO:0000313" key="22">
    <source>
        <dbReference type="EMBL" id="RXN01779.1"/>
    </source>
</evidence>
<dbReference type="GO" id="GO:0005829">
    <property type="term" value="C:cytosol"/>
    <property type="evidence" value="ECO:0007669"/>
    <property type="project" value="UniProtKB-SubCell"/>
</dbReference>
<evidence type="ECO:0000256" key="11">
    <source>
        <dbReference type="ARBA" id="ARBA00022801"/>
    </source>
</evidence>
<dbReference type="Gene3D" id="3.40.50.300">
    <property type="entry name" value="P-loop containing nucleotide triphosphate hydrolases"/>
    <property type="match status" value="2"/>
</dbReference>
<dbReference type="Gene3D" id="3.30.70.2280">
    <property type="match status" value="1"/>
</dbReference>
<dbReference type="SUPFAM" id="SSF54928">
    <property type="entry name" value="RNA-binding domain, RBD"/>
    <property type="match status" value="1"/>
</dbReference>
<comment type="caution">
    <text evidence="22">The sequence shown here is derived from an EMBL/GenBank/DDBJ whole genome shotgun (WGS) entry which is preliminary data.</text>
</comment>
<feature type="compositionally biased region" description="Acidic residues" evidence="19">
    <location>
        <begin position="647"/>
        <end position="656"/>
    </location>
</feature>
<feature type="region of interest" description="Disordered" evidence="19">
    <location>
        <begin position="176"/>
        <end position="218"/>
    </location>
</feature>
<keyword evidence="15" id="KW-0496">Mitochondrion</keyword>
<dbReference type="Pfam" id="PF08152">
    <property type="entry name" value="GUCT"/>
    <property type="match status" value="1"/>
</dbReference>
<evidence type="ECO:0000256" key="6">
    <source>
        <dbReference type="ARBA" id="ARBA00012552"/>
    </source>
</evidence>
<dbReference type="Pfam" id="PF00270">
    <property type="entry name" value="DEAD"/>
    <property type="match status" value="1"/>
</dbReference>
<dbReference type="InterPro" id="IPR012562">
    <property type="entry name" value="GUCT"/>
</dbReference>
<sequence>MNRRHKRASVMFGWHKTFTSLAPWRKGKKDMPLESEVVLTKMKILTNNIQAEFVSAEESLANDSIAESDMPSESHEEPHSLPGQSQNKPGYLTPYSDLSTEESKCSRLSKLFKFESEDSGVELPSGANSPSTPTGSEQSFVVHSRGSSCDSGDLSTSPASGPVMDHIFLLSKCPEMEETDNSVQQAVREKNMESSEPPSSENTPTDFTERQKTGGSFFNHSHENIVEETDKDVEEASRLEVPTEIPIDDTRPVSSGFREAFDDMTEGDLEEQRLQKYSTSDSLDEYMDECCRLSEVNQGKVKALGSGLGYLEHICQLIEKIGQLQEHNLKLQKQICGLHKESRMKQTKEVNQGKVKALGSGLGYLEHICQLIEKIGQLQEHNLKLQKQICGLHKESRMKQTKEEYFLQHCSCGAATLAFQELKRHSIHRSEFHNLTPSNSTLSDLSTIPEIARRPDRLRKKGTDAQAEPGHNPLASVLRRSRRSWVETDRCDSEEALTSTLPQTQTMRRSENHHWGKVKDLVKKTKLRNQSRLGLSSNALKRSCPQLYRLWFYLLCEQPPGDVSLFCPVVIETMLTSRLRQTVALVSVFGSSHRVKMPGKIRFDSDEMEMEDSLDSVTVEKKKHKKHKKEKKSKNEEKPKKKKQAAEEEQPDDECDPPTPKKKKKDRETSNGESGKKERPQETNGSLSNGTPLMKSPQASEESNAESDIEKEKETIPELTPEQKEGAFSNFRISKETINLLKGRGVTYLFDIQSRTFNSVYDGKDVVAQARTGTGKTFSFAIPLIEKLQSDPVERKKGRSPKVLVLTPTRELAIQVSRDFKDVTRKLSVACFYGGTAYNGQFDSIRNGIDVLVGTPGRIKDHLQNNKLDLSKVKHVVLDEVDQMLDMGFAEQVEEILGASYEKDSEDNPQTLLFSATCPHWVYDVAKKYMRPKYEQVDLIGKKTQKAATTVEHLAVSCHWSQRAAVIGDVVRVYSGSHGRTIVFCETKKEANELAMNASIKQDTQCLHGDIPQKQREVTLKGFRNGSFEVLVATNVAARGLDIPEVDLVVQCSPPKDVESYIHRSGRTGRAGRPGVCICFFQRREEEQLRFVEQRAGITFRRVGVPTATDIIKASSKDAVRFLDSVPATAIEYFRVAAEKLVEERGAVEALAAALAHISGATAIEQRSLLNSDAGYVTMTCTCSVEMHNIGYAWKALKEQLGEEVDQKEKWSDSRRWQLSVAAELPEREAVMREGGSSFGRKPFGGDTFPIIITGSEKSEESPLPQPSILQTQQCVESTQAPVLLKPHMYTEQYTEQSTSMPFTNHETHVVNQECDNIQSQSPEEPLGCLPHTEEALPTCETQQASFPGLRNPRRIQNSPNRIVSVGHFEQQLLRAHREHTAVVKEGFRALTRQNRLIYREMCETNKNIARIASRLAEKNESVSDLAEELAGIHHKITESIDTTNCLQDRVIDLLASQQERSVIVVPSAVKGTALPSSSSAEVPATAVLKHEID</sequence>
<evidence type="ECO:0000256" key="13">
    <source>
        <dbReference type="ARBA" id="ARBA00022840"/>
    </source>
</evidence>
<evidence type="ECO:0000256" key="12">
    <source>
        <dbReference type="ARBA" id="ARBA00022806"/>
    </source>
</evidence>
<dbReference type="GO" id="GO:0005524">
    <property type="term" value="F:ATP binding"/>
    <property type="evidence" value="ECO:0007669"/>
    <property type="project" value="UniProtKB-KW"/>
</dbReference>
<dbReference type="GO" id="GO:0003724">
    <property type="term" value="F:RNA helicase activity"/>
    <property type="evidence" value="ECO:0007669"/>
    <property type="project" value="UniProtKB-EC"/>
</dbReference>
<dbReference type="FunFam" id="3.40.50.300:FF:000666">
    <property type="entry name" value="ATP-dependent RNA helicase DDX50"/>
    <property type="match status" value="1"/>
</dbReference>
<dbReference type="SMART" id="SM00487">
    <property type="entry name" value="DEXDc"/>
    <property type="match status" value="1"/>
</dbReference>
<organism evidence="22 23">
    <name type="scientific">Acipenser ruthenus</name>
    <name type="common">Sterlet sturgeon</name>
    <dbReference type="NCBI Taxonomy" id="7906"/>
    <lineage>
        <taxon>Eukaryota</taxon>
        <taxon>Metazoa</taxon>
        <taxon>Chordata</taxon>
        <taxon>Craniata</taxon>
        <taxon>Vertebrata</taxon>
        <taxon>Euteleostomi</taxon>
        <taxon>Actinopterygii</taxon>
        <taxon>Chondrostei</taxon>
        <taxon>Acipenseriformes</taxon>
        <taxon>Acipenseridae</taxon>
        <taxon>Acipenser</taxon>
    </lineage>
</organism>
<evidence type="ECO:0000256" key="15">
    <source>
        <dbReference type="ARBA" id="ARBA00023128"/>
    </source>
</evidence>
<dbReference type="CDD" id="cd18787">
    <property type="entry name" value="SF2_C_DEAD"/>
    <property type="match status" value="1"/>
</dbReference>
<evidence type="ECO:0000256" key="4">
    <source>
        <dbReference type="ARBA" id="ARBA00004642"/>
    </source>
</evidence>
<dbReference type="GO" id="GO:0005739">
    <property type="term" value="C:mitochondrion"/>
    <property type="evidence" value="ECO:0007669"/>
    <property type="project" value="UniProtKB-SubCell"/>
</dbReference>
<feature type="compositionally biased region" description="Basic residues" evidence="19">
    <location>
        <begin position="621"/>
        <end position="632"/>
    </location>
</feature>
<feature type="region of interest" description="Disordered" evidence="19">
    <location>
        <begin position="60"/>
        <end position="97"/>
    </location>
</feature>
<dbReference type="InterPro" id="IPR035979">
    <property type="entry name" value="RBD_domain_sf"/>
</dbReference>
<dbReference type="GO" id="GO:0006364">
    <property type="term" value="P:rRNA processing"/>
    <property type="evidence" value="ECO:0007669"/>
    <property type="project" value="UniProtKB-KW"/>
</dbReference>
<keyword evidence="12 22" id="KW-0347">Helicase</keyword>
<dbReference type="Proteomes" id="UP000289886">
    <property type="component" value="Unassembled WGS sequence"/>
</dbReference>
<evidence type="ECO:0000256" key="10">
    <source>
        <dbReference type="ARBA" id="ARBA00022741"/>
    </source>
</evidence>
<evidence type="ECO:0000313" key="23">
    <source>
        <dbReference type="Proteomes" id="UP000289886"/>
    </source>
</evidence>
<dbReference type="EMBL" id="SCEB01000019">
    <property type="protein sequence ID" value="RXN01779.1"/>
    <property type="molecule type" value="Genomic_DNA"/>
</dbReference>
<name>A0A662Z1V7_ACIRT</name>
<feature type="domain" description="Helicase C-terminal" evidence="21">
    <location>
        <begin position="969"/>
        <end position="1113"/>
    </location>
</feature>
<evidence type="ECO:0000256" key="3">
    <source>
        <dbReference type="ARBA" id="ARBA00004604"/>
    </source>
</evidence>
<feature type="compositionally biased region" description="Basic and acidic residues" evidence="19">
    <location>
        <begin position="666"/>
        <end position="681"/>
    </location>
</feature>
<dbReference type="CDD" id="cd17944">
    <property type="entry name" value="DEADc_DDX21_DDX50"/>
    <property type="match status" value="1"/>
</dbReference>
<dbReference type="PANTHER" id="PTHR47959">
    <property type="entry name" value="ATP-DEPENDENT RNA HELICASE RHLE-RELATED"/>
    <property type="match status" value="1"/>
</dbReference>
<evidence type="ECO:0000256" key="5">
    <source>
        <dbReference type="ARBA" id="ARBA00006517"/>
    </source>
</evidence>
<dbReference type="GO" id="GO:0016787">
    <property type="term" value="F:hydrolase activity"/>
    <property type="evidence" value="ECO:0007669"/>
    <property type="project" value="UniProtKB-KW"/>
</dbReference>
<dbReference type="GO" id="GO:0005654">
    <property type="term" value="C:nucleoplasm"/>
    <property type="evidence" value="ECO:0007669"/>
    <property type="project" value="UniProtKB-SubCell"/>
</dbReference>